<dbReference type="Proteomes" id="UP000075320">
    <property type="component" value="Unassembled WGS sequence"/>
</dbReference>
<evidence type="ECO:0000256" key="1">
    <source>
        <dbReference type="SAM" id="SignalP"/>
    </source>
</evidence>
<evidence type="ECO:0000313" key="2">
    <source>
        <dbReference type="EMBL" id="KYG67083.1"/>
    </source>
</evidence>
<organism evidence="2 3">
    <name type="scientific">Bdellovibrio bacteriovorus</name>
    <dbReference type="NCBI Taxonomy" id="959"/>
    <lineage>
        <taxon>Bacteria</taxon>
        <taxon>Pseudomonadati</taxon>
        <taxon>Bdellovibrionota</taxon>
        <taxon>Bdellovibrionia</taxon>
        <taxon>Bdellovibrionales</taxon>
        <taxon>Pseudobdellovibrionaceae</taxon>
        <taxon>Bdellovibrio</taxon>
    </lineage>
</organism>
<feature type="signal peptide" evidence="1">
    <location>
        <begin position="1"/>
        <end position="20"/>
    </location>
</feature>
<evidence type="ECO:0000313" key="3">
    <source>
        <dbReference type="Proteomes" id="UP000075320"/>
    </source>
</evidence>
<comment type="caution">
    <text evidence="2">The sequence shown here is derived from an EMBL/GenBank/DDBJ whole genome shotgun (WGS) entry which is preliminary data.</text>
</comment>
<gene>
    <name evidence="2" type="ORF">AZI86_08715</name>
</gene>
<accession>A0A150WRE4</accession>
<dbReference type="RefSeq" id="WP_061834660.1">
    <property type="nucleotide sequence ID" value="NZ_LUKE01000001.1"/>
</dbReference>
<sequence length="219" mass="24148">MKKVSLILPALLLLGPTSFAGELPRCNPSPWIMSSNSSSPQETPLRSPDDVRKFLEEIRQRHEDSKVSQILGESTLRSLEQYSKLDKHQIYANAYVAAAAAGAAAAVVDYVWDKYVGNGGKDKWVIDEGQFDLPQVPRYPNVPKDFKAAGGVMPPLRRNVDPVALTPAVATAVAGAAAYKAAEYSLRKAFGDPNSRMPNLKVRPEMFDLQNNQFQRRGY</sequence>
<name>A0A150WRE4_BDEBC</name>
<reference evidence="2 3" key="1">
    <citation type="submission" date="2016-03" db="EMBL/GenBank/DDBJ databases">
        <authorList>
            <person name="Ploux O."/>
        </authorList>
    </citation>
    <scope>NUCLEOTIDE SEQUENCE [LARGE SCALE GENOMIC DNA]</scope>
    <source>
        <strain evidence="2 3">R0</strain>
    </source>
</reference>
<keyword evidence="3" id="KW-1185">Reference proteome</keyword>
<keyword evidence="1" id="KW-0732">Signal</keyword>
<dbReference type="AlphaFoldDB" id="A0A150WRE4"/>
<proteinExistence type="predicted"/>
<protein>
    <submittedName>
        <fullName evidence="2">Uncharacterized protein</fullName>
    </submittedName>
</protein>
<dbReference type="EMBL" id="LUKE01000001">
    <property type="protein sequence ID" value="KYG67083.1"/>
    <property type="molecule type" value="Genomic_DNA"/>
</dbReference>
<feature type="chain" id="PRO_5007573524" evidence="1">
    <location>
        <begin position="21"/>
        <end position="219"/>
    </location>
</feature>